<reference evidence="2 3" key="1">
    <citation type="submission" date="2023-01" db="EMBL/GenBank/DDBJ databases">
        <authorList>
            <person name="Yoon J.-W."/>
        </authorList>
    </citation>
    <scope>NUCLEOTIDE SEQUENCE [LARGE SCALE GENOMIC DNA]</scope>
    <source>
        <strain evidence="2 3">KMU-50</strain>
    </source>
</reference>
<organism evidence="2 3">
    <name type="scientific">Aliiroseovarius salicola</name>
    <dbReference type="NCBI Taxonomy" id="3009082"/>
    <lineage>
        <taxon>Bacteria</taxon>
        <taxon>Pseudomonadati</taxon>
        <taxon>Pseudomonadota</taxon>
        <taxon>Alphaproteobacteria</taxon>
        <taxon>Rhodobacterales</taxon>
        <taxon>Paracoccaceae</taxon>
        <taxon>Aliiroseovarius</taxon>
    </lineage>
</organism>
<proteinExistence type="predicted"/>
<dbReference type="EMBL" id="JAQIIO010000017">
    <property type="protein sequence ID" value="MDA5095816.1"/>
    <property type="molecule type" value="Genomic_DNA"/>
</dbReference>
<evidence type="ECO:0000313" key="2">
    <source>
        <dbReference type="EMBL" id="MDA5095816.1"/>
    </source>
</evidence>
<sequence>MEHVAQKNRKLKATRNKSKSIVSRMARIPSVVPSKRDGWIL</sequence>
<dbReference type="RefSeq" id="WP_271055526.1">
    <property type="nucleotide sequence ID" value="NZ_JAQIIO010000017.1"/>
</dbReference>
<gene>
    <name evidence="2" type="ORF">O2N63_17130</name>
</gene>
<feature type="compositionally biased region" description="Basic residues" evidence="1">
    <location>
        <begin position="1"/>
        <end position="18"/>
    </location>
</feature>
<protein>
    <submittedName>
        <fullName evidence="2">Uncharacterized protein</fullName>
    </submittedName>
</protein>
<feature type="region of interest" description="Disordered" evidence="1">
    <location>
        <begin position="1"/>
        <end position="20"/>
    </location>
</feature>
<dbReference type="Proteomes" id="UP001528040">
    <property type="component" value="Unassembled WGS sequence"/>
</dbReference>
<name>A0ABT4W5N0_9RHOB</name>
<evidence type="ECO:0000313" key="3">
    <source>
        <dbReference type="Proteomes" id="UP001528040"/>
    </source>
</evidence>
<evidence type="ECO:0000256" key="1">
    <source>
        <dbReference type="SAM" id="MobiDB-lite"/>
    </source>
</evidence>
<keyword evidence="3" id="KW-1185">Reference proteome</keyword>
<accession>A0ABT4W5N0</accession>
<comment type="caution">
    <text evidence="2">The sequence shown here is derived from an EMBL/GenBank/DDBJ whole genome shotgun (WGS) entry which is preliminary data.</text>
</comment>